<name>A0ABW2QHJ8_9MICO</name>
<evidence type="ECO:0000256" key="2">
    <source>
        <dbReference type="SAM" id="SignalP"/>
    </source>
</evidence>
<dbReference type="GO" id="GO:0004519">
    <property type="term" value="F:endonuclease activity"/>
    <property type="evidence" value="ECO:0007669"/>
    <property type="project" value="UniProtKB-KW"/>
</dbReference>
<feature type="region of interest" description="Disordered" evidence="1">
    <location>
        <begin position="131"/>
        <end position="195"/>
    </location>
</feature>
<dbReference type="PANTHER" id="PTHR42834:SF1">
    <property type="entry name" value="ENDONUCLEASE_EXONUCLEASE_PHOSPHATASE FAMILY PROTEIN (AFU_ORTHOLOGUE AFUA_3G09210)"/>
    <property type="match status" value="1"/>
</dbReference>
<dbReference type="InterPro" id="IPR036691">
    <property type="entry name" value="Endo/exonu/phosph_ase_sf"/>
</dbReference>
<dbReference type="EMBL" id="JBHTCQ010000005">
    <property type="protein sequence ID" value="MFC7407160.1"/>
    <property type="molecule type" value="Genomic_DNA"/>
</dbReference>
<keyword evidence="2" id="KW-0732">Signal</keyword>
<sequence length="887" mass="93655">MRQPRTRARAGVAAAAAGAVLTSLMAAPALGLMSDGEVFLSEIHYDNAGTDTGEAVEVEAPAGTDLSGWSLVFYNGNDGAPYATASLAPVPEAGVVVVEHEGIQNGAPDGVALVDDAGTVVELLSYEGELTAVGGPADGMTSTDIGVAEGSSTPAGQSLQRVDGTWTGPAESSFGTRNDDSGEPEPPTDTCGDPDEAVALISDIQGTGETFDEACSGEQTVEAVVTTVKPGLDGFYVQEEAADSDGDAATSEGLFVYGDLPEALEVGMLVRVTGTVGEYATSESSQTQLTNATTEILGDDARIEPASVTFPVDSPESLEAHEGMLVELTDTLVISEYFNYDRYGEVVLAKPLDGQDRLHTPTAVVEPGADAQALQAEYDRRVITLDDSASAQNPGTIPHPGTGEPFSADHSFRGGDTVTGVRGVVDHTHGLYRVQPTEYGTYHATNPRPQGPPEVGGSVRVASFNVLNYFLTVDEGDWVCGPDRSMECRGADSTEELQRQRQATLAALGELDAHVVGLMEMENTPGVEPAGDLAAGLNDRLGPGTYDYVDTGVVGTDAIRLGFLYQPRVVEPVGDVAVLDSSVDPRFDDTLNRPMLTQTFRERATGEVFTVSINHLKSKGSACDDGSTPEDGQGNCNVTRTQAAEAIVDYLAEDPTGSGDPDHLVIGDLNAYDQEDPIDALRAGGYNDLVEQLGGEHAYGYVFDGMVGYLDHALGNESLAGQVTGTSEWHINADEPDILDYNLDFGRPADLWRPDAYRSSDHDPVLVGLDLAEPDTTPPSLSVELSHDVLWPPNHRYVEVTADVSAHDDGGAVDHELVSVTSDEPDNGRGDGNTTDDVVVVDETTYRLRAERSGQGDGRTYTVTFRATDEAGNETSATAEVHVPRHR</sequence>
<evidence type="ECO:0000256" key="1">
    <source>
        <dbReference type="SAM" id="MobiDB-lite"/>
    </source>
</evidence>
<dbReference type="CDD" id="cd04486">
    <property type="entry name" value="YhcR_OBF_like"/>
    <property type="match status" value="1"/>
</dbReference>
<gene>
    <name evidence="4" type="ORF">ACFQQL_18750</name>
</gene>
<evidence type="ECO:0000313" key="5">
    <source>
        <dbReference type="Proteomes" id="UP001596455"/>
    </source>
</evidence>
<feature type="signal peptide" evidence="2">
    <location>
        <begin position="1"/>
        <end position="26"/>
    </location>
</feature>
<feature type="region of interest" description="Disordered" evidence="1">
    <location>
        <begin position="389"/>
        <end position="410"/>
    </location>
</feature>
<dbReference type="Gene3D" id="3.60.10.10">
    <property type="entry name" value="Endonuclease/exonuclease/phosphatase"/>
    <property type="match status" value="1"/>
</dbReference>
<feature type="compositionally biased region" description="Polar residues" evidence="1">
    <location>
        <begin position="140"/>
        <end position="160"/>
    </location>
</feature>
<protein>
    <submittedName>
        <fullName evidence="4">ExeM/NucH family extracellular endonuclease</fullName>
    </submittedName>
</protein>
<dbReference type="InterPro" id="IPR005135">
    <property type="entry name" value="Endo/exonuclease/phosphatase"/>
</dbReference>
<dbReference type="CDD" id="cd10283">
    <property type="entry name" value="MnuA_DNase1-like"/>
    <property type="match status" value="1"/>
</dbReference>
<dbReference type="InterPro" id="IPR001322">
    <property type="entry name" value="Lamin_tail_dom"/>
</dbReference>
<keyword evidence="4" id="KW-0378">Hydrolase</keyword>
<comment type="caution">
    <text evidence="4">The sequence shown here is derived from an EMBL/GenBank/DDBJ whole genome shotgun (WGS) entry which is preliminary data.</text>
</comment>
<keyword evidence="5" id="KW-1185">Reference proteome</keyword>
<accession>A0ABW2QHJ8</accession>
<keyword evidence="4" id="KW-0255">Endonuclease</keyword>
<keyword evidence="4" id="KW-0540">Nuclease</keyword>
<reference evidence="5" key="1">
    <citation type="journal article" date="2019" name="Int. J. Syst. Evol. Microbiol.">
        <title>The Global Catalogue of Microorganisms (GCM) 10K type strain sequencing project: providing services to taxonomists for standard genome sequencing and annotation.</title>
        <authorList>
            <consortium name="The Broad Institute Genomics Platform"/>
            <consortium name="The Broad Institute Genome Sequencing Center for Infectious Disease"/>
            <person name="Wu L."/>
            <person name="Ma J."/>
        </authorList>
    </citation>
    <scope>NUCLEOTIDE SEQUENCE [LARGE SCALE GENOMIC DNA]</scope>
    <source>
        <strain evidence="5">JCM 1490</strain>
    </source>
</reference>
<dbReference type="InterPro" id="IPR047971">
    <property type="entry name" value="ExeM-like"/>
</dbReference>
<dbReference type="SUPFAM" id="SSF56219">
    <property type="entry name" value="DNase I-like"/>
    <property type="match status" value="1"/>
</dbReference>
<dbReference type="PANTHER" id="PTHR42834">
    <property type="entry name" value="ENDONUCLEASE/EXONUCLEASE/PHOSPHATASE FAMILY PROTEIN (AFU_ORTHOLOGUE AFUA_3G09210)"/>
    <property type="match status" value="1"/>
</dbReference>
<feature type="domain" description="LTD" evidence="3">
    <location>
        <begin position="21"/>
        <end position="144"/>
    </location>
</feature>
<dbReference type="PROSITE" id="PS51841">
    <property type="entry name" value="LTD"/>
    <property type="match status" value="1"/>
</dbReference>
<dbReference type="NCBIfam" id="NF033681">
    <property type="entry name" value="ExeM_NucH_DNase"/>
    <property type="match status" value="1"/>
</dbReference>
<organism evidence="4 5">
    <name type="scientific">Georgenia alba</name>
    <dbReference type="NCBI Taxonomy" id="2233858"/>
    <lineage>
        <taxon>Bacteria</taxon>
        <taxon>Bacillati</taxon>
        <taxon>Actinomycetota</taxon>
        <taxon>Actinomycetes</taxon>
        <taxon>Micrococcales</taxon>
        <taxon>Bogoriellaceae</taxon>
        <taxon>Georgenia</taxon>
    </lineage>
</organism>
<dbReference type="RefSeq" id="WP_382396687.1">
    <property type="nucleotide sequence ID" value="NZ_JBHTCQ010000005.1"/>
</dbReference>
<evidence type="ECO:0000313" key="4">
    <source>
        <dbReference type="EMBL" id="MFC7407160.1"/>
    </source>
</evidence>
<dbReference type="Proteomes" id="UP001596455">
    <property type="component" value="Unassembled WGS sequence"/>
</dbReference>
<feature type="chain" id="PRO_5045693285" evidence="2">
    <location>
        <begin position="27"/>
        <end position="887"/>
    </location>
</feature>
<dbReference type="Pfam" id="PF03372">
    <property type="entry name" value="Exo_endo_phos"/>
    <property type="match status" value="1"/>
</dbReference>
<proteinExistence type="predicted"/>
<evidence type="ECO:0000259" key="3">
    <source>
        <dbReference type="PROSITE" id="PS51841"/>
    </source>
</evidence>